<evidence type="ECO:0000313" key="3">
    <source>
        <dbReference type="EMBL" id="EGF28484.1"/>
    </source>
</evidence>
<dbReference type="GO" id="GO:0005509">
    <property type="term" value="F:calcium ion binding"/>
    <property type="evidence" value="ECO:0007669"/>
    <property type="project" value="InterPro"/>
</dbReference>
<dbReference type="EMBL" id="AFAR01000083">
    <property type="protein sequence ID" value="EGF28484.1"/>
    <property type="molecule type" value="Genomic_DNA"/>
</dbReference>
<protein>
    <submittedName>
        <fullName evidence="3">Protein containing EF hand domain</fullName>
    </submittedName>
</protein>
<organism evidence="3 4">
    <name type="scientific">Rhodopirellula baltica WH47</name>
    <dbReference type="NCBI Taxonomy" id="991778"/>
    <lineage>
        <taxon>Bacteria</taxon>
        <taxon>Pseudomonadati</taxon>
        <taxon>Planctomycetota</taxon>
        <taxon>Planctomycetia</taxon>
        <taxon>Pirellulales</taxon>
        <taxon>Pirellulaceae</taxon>
        <taxon>Rhodopirellula</taxon>
    </lineage>
</organism>
<feature type="region of interest" description="Disordered" evidence="1">
    <location>
        <begin position="181"/>
        <end position="215"/>
    </location>
</feature>
<reference evidence="3 4" key="1">
    <citation type="journal article" date="2013" name="Mar. Genomics">
        <title>Expression of sulfatases in Rhodopirellula baltica and the diversity of sulfatases in the genus Rhodopirellula.</title>
        <authorList>
            <person name="Wegner C.E."/>
            <person name="Richter-Heitmann T."/>
            <person name="Klindworth A."/>
            <person name="Klockow C."/>
            <person name="Richter M."/>
            <person name="Achstetter T."/>
            <person name="Glockner F.O."/>
            <person name="Harder J."/>
        </authorList>
    </citation>
    <scope>NUCLEOTIDE SEQUENCE [LARGE SCALE GENOMIC DNA]</scope>
    <source>
        <strain evidence="3 4">WH47</strain>
    </source>
</reference>
<comment type="caution">
    <text evidence="3">The sequence shown here is derived from an EMBL/GenBank/DDBJ whole genome shotgun (WGS) entry which is preliminary data.</text>
</comment>
<evidence type="ECO:0000313" key="4">
    <source>
        <dbReference type="Proteomes" id="UP000006222"/>
    </source>
</evidence>
<sequence length="215" mass="22919">MSIVQRPFSYVASSFARALLSLLFQGPIVNRTLQCFVVAGMIFIPNLLAAQPPGRGGQGGMNGRGGPPPEMIYQLFTTADANNDGSVTKAELMAVMQNQSRGNQLGRGGPPPMNGDLRPGNPGGDQPPQGGRGGQHGPPPEPGQVLPEPVALSLNLNDRQSRQLAALQADVDRRLAAILTDEQQTQLRTARPPQDHAPMEAGDDARLNQRPQRPQ</sequence>
<feature type="region of interest" description="Disordered" evidence="1">
    <location>
        <begin position="101"/>
        <end position="147"/>
    </location>
</feature>
<proteinExistence type="predicted"/>
<evidence type="ECO:0000256" key="1">
    <source>
        <dbReference type="SAM" id="MobiDB-lite"/>
    </source>
</evidence>
<dbReference type="InterPro" id="IPR018247">
    <property type="entry name" value="EF_Hand_1_Ca_BS"/>
</dbReference>
<dbReference type="AlphaFoldDB" id="F2APD1"/>
<dbReference type="Proteomes" id="UP000006222">
    <property type="component" value="Unassembled WGS sequence"/>
</dbReference>
<dbReference type="Gene3D" id="1.10.238.10">
    <property type="entry name" value="EF-hand"/>
    <property type="match status" value="1"/>
</dbReference>
<evidence type="ECO:0000259" key="2">
    <source>
        <dbReference type="PROSITE" id="PS50222"/>
    </source>
</evidence>
<dbReference type="PATRIC" id="fig|991778.3.peg.1639"/>
<gene>
    <name evidence="3" type="ORF">RBWH47_03815</name>
</gene>
<accession>F2APD1</accession>
<dbReference type="PROSITE" id="PS50222">
    <property type="entry name" value="EF_HAND_2"/>
    <property type="match status" value="1"/>
</dbReference>
<name>F2APD1_RHOBT</name>
<feature type="domain" description="EF-hand" evidence="2">
    <location>
        <begin position="67"/>
        <end position="102"/>
    </location>
</feature>
<dbReference type="InterPro" id="IPR002048">
    <property type="entry name" value="EF_hand_dom"/>
</dbReference>
<feature type="compositionally biased region" description="Basic and acidic residues" evidence="1">
    <location>
        <begin position="193"/>
        <end position="207"/>
    </location>
</feature>
<dbReference type="PROSITE" id="PS00018">
    <property type="entry name" value="EF_HAND_1"/>
    <property type="match status" value="1"/>
</dbReference>